<protein>
    <submittedName>
        <fullName evidence="1">Uncharacterized protein</fullName>
    </submittedName>
</protein>
<proteinExistence type="predicted"/>
<reference evidence="1" key="1">
    <citation type="submission" date="2024-02" db="EMBL/GenBank/DDBJ databases">
        <title>Metagenome Assembled Genome of Zalaria obscura JY119.</title>
        <authorList>
            <person name="Vighnesh L."/>
            <person name="Jagadeeshwari U."/>
            <person name="Venkata Ramana C."/>
            <person name="Sasikala C."/>
        </authorList>
    </citation>
    <scope>NUCLEOTIDE SEQUENCE</scope>
    <source>
        <strain evidence="1">JY119</strain>
    </source>
</reference>
<sequence length="567" mass="61829">MGFFGVLEDHKLPHVPGTVILNEQSAHSEDVTAGLKHGKGRNSHIVLVPQPSEDPNDPLNWSQGKKLAIMIIVGFGSILYASTVGPLLNASLLVLSIDFNKSIGDITLISGYQLLVVGGSGPFVCAAGRKWGKRPMLLLSALLGLLGSVIVSATNSYTGLLAGRIIQGGCTSAFESLVVAMIGDLYFVHERGIYMGWIQFILGCSSNFSSVVCGAVTNHLGWKYLFHFMVLCIGIQIILMFLFCPETTYIRDRRYDIDELADENLANLAAVEARHERALDLDPHGDGEKGGAGLEKVATVDTMSSSRRRTYRKKTFWQSTAVFTGTYSHDPWLKLLLAPFAVCTNLVVLWCVICTGTVVAMYVAQAYVLAQIFSYPPYNLSPEGVGYLSLGPFVGGTLGSLAMGATIDPVIRWASKRNKGIYEPEYRLIPMVGGLLAGTGLVVFGVLCQDLRSYYATATAHGLALFGILCIAVPASSYILDAYREMGNEVFIANMVFKNFVFYSLSYFVNDWTAKSGPKVVFGTFGAIAYGFMLTAPLVYVFGKRYRSFWARHNVVEKLGIKTHAEI</sequence>
<organism evidence="1 2">
    <name type="scientific">Zalaria obscura</name>
    <dbReference type="NCBI Taxonomy" id="2024903"/>
    <lineage>
        <taxon>Eukaryota</taxon>
        <taxon>Fungi</taxon>
        <taxon>Dikarya</taxon>
        <taxon>Ascomycota</taxon>
        <taxon>Pezizomycotina</taxon>
        <taxon>Dothideomycetes</taxon>
        <taxon>Dothideomycetidae</taxon>
        <taxon>Dothideales</taxon>
        <taxon>Zalariaceae</taxon>
        <taxon>Zalaria</taxon>
    </lineage>
</organism>
<accession>A0ACC3SH62</accession>
<dbReference type="EMBL" id="JAMKPW020000011">
    <property type="protein sequence ID" value="KAK8213578.1"/>
    <property type="molecule type" value="Genomic_DNA"/>
</dbReference>
<evidence type="ECO:0000313" key="2">
    <source>
        <dbReference type="Proteomes" id="UP001320706"/>
    </source>
</evidence>
<gene>
    <name evidence="1" type="ORF">M8818_002880</name>
</gene>
<keyword evidence="2" id="KW-1185">Reference proteome</keyword>
<name>A0ACC3SH62_9PEZI</name>
<dbReference type="Proteomes" id="UP001320706">
    <property type="component" value="Unassembled WGS sequence"/>
</dbReference>
<evidence type="ECO:0000313" key="1">
    <source>
        <dbReference type="EMBL" id="KAK8213578.1"/>
    </source>
</evidence>
<comment type="caution">
    <text evidence="1">The sequence shown here is derived from an EMBL/GenBank/DDBJ whole genome shotgun (WGS) entry which is preliminary data.</text>
</comment>